<dbReference type="InterPro" id="IPR036291">
    <property type="entry name" value="NAD(P)-bd_dom_sf"/>
</dbReference>
<reference evidence="10" key="1">
    <citation type="journal article" date="2021" name="Front. Microbiol.">
        <title>Comprehensive Comparative Genomics and Phenotyping of Methylobacterium Species.</title>
        <authorList>
            <person name="Alessa O."/>
            <person name="Ogura Y."/>
            <person name="Fujitani Y."/>
            <person name="Takami H."/>
            <person name="Hayashi T."/>
            <person name="Sahin N."/>
            <person name="Tani A."/>
        </authorList>
    </citation>
    <scope>NUCLEOTIDE SEQUENCE</scope>
    <source>
        <strain evidence="10">DSM 23632</strain>
    </source>
</reference>
<keyword evidence="11" id="KW-1185">Reference proteome</keyword>
<evidence type="ECO:0000256" key="5">
    <source>
        <dbReference type="ARBA" id="ARBA00022989"/>
    </source>
</evidence>
<feature type="domain" description="RCK N-terminal" evidence="9">
    <location>
        <begin position="444"/>
        <end position="561"/>
    </location>
</feature>
<dbReference type="PANTHER" id="PTHR42751:SF1">
    <property type="entry name" value="CATION_PROTON ANTIPORTER YBAL-RELATED"/>
    <property type="match status" value="1"/>
</dbReference>
<accession>A0ABQ4TWK6</accession>
<evidence type="ECO:0000313" key="11">
    <source>
        <dbReference type="Proteomes" id="UP001055057"/>
    </source>
</evidence>
<dbReference type="NCBIfam" id="NF007950">
    <property type="entry name" value="PRK10669.1"/>
    <property type="match status" value="1"/>
</dbReference>
<keyword evidence="4 8" id="KW-0812">Transmembrane</keyword>
<feature type="transmembrane region" description="Helical" evidence="8">
    <location>
        <begin position="302"/>
        <end position="321"/>
    </location>
</feature>
<feature type="compositionally biased region" description="Basic and acidic residues" evidence="7">
    <location>
        <begin position="590"/>
        <end position="600"/>
    </location>
</feature>
<keyword evidence="6 8" id="KW-0472">Membrane</keyword>
<feature type="transmembrane region" description="Helical" evidence="8">
    <location>
        <begin position="328"/>
        <end position="349"/>
    </location>
</feature>
<comment type="subcellular location">
    <subcellularLocation>
        <location evidence="1">Membrane</location>
        <topology evidence="1">Multi-pass membrane protein</topology>
    </subcellularLocation>
</comment>
<dbReference type="PROSITE" id="PS51201">
    <property type="entry name" value="RCK_N"/>
    <property type="match status" value="1"/>
</dbReference>
<evidence type="ECO:0000256" key="4">
    <source>
        <dbReference type="ARBA" id="ARBA00022692"/>
    </source>
</evidence>
<feature type="transmembrane region" description="Helical" evidence="8">
    <location>
        <begin position="33"/>
        <end position="51"/>
    </location>
</feature>
<comment type="caution">
    <text evidence="10">The sequence shown here is derived from an EMBL/GenBank/DDBJ whole genome shotgun (WGS) entry which is preliminary data.</text>
</comment>
<feature type="transmembrane region" description="Helical" evidence="8">
    <location>
        <begin position="57"/>
        <end position="76"/>
    </location>
</feature>
<dbReference type="InterPro" id="IPR003148">
    <property type="entry name" value="RCK_N"/>
</dbReference>
<evidence type="ECO:0000256" key="1">
    <source>
        <dbReference type="ARBA" id="ARBA00004141"/>
    </source>
</evidence>
<evidence type="ECO:0000256" key="3">
    <source>
        <dbReference type="ARBA" id="ARBA00022448"/>
    </source>
</evidence>
<feature type="region of interest" description="Disordered" evidence="7">
    <location>
        <begin position="590"/>
        <end position="623"/>
    </location>
</feature>
<evidence type="ECO:0000259" key="9">
    <source>
        <dbReference type="PROSITE" id="PS51201"/>
    </source>
</evidence>
<dbReference type="RefSeq" id="WP_238181552.1">
    <property type="nucleotide sequence ID" value="NZ_BPRB01000057.1"/>
</dbReference>
<dbReference type="Pfam" id="PF00999">
    <property type="entry name" value="Na_H_Exchanger"/>
    <property type="match status" value="1"/>
</dbReference>
<protein>
    <submittedName>
        <fullName evidence="10">Cation/proton antiporter YbaL</fullName>
    </submittedName>
</protein>
<dbReference type="PANTHER" id="PTHR42751">
    <property type="entry name" value="SODIUM/HYDROGEN EXCHANGER FAMILY/TRKA DOMAIN PROTEIN"/>
    <property type="match status" value="1"/>
</dbReference>
<evidence type="ECO:0000313" key="10">
    <source>
        <dbReference type="EMBL" id="GJE58956.1"/>
    </source>
</evidence>
<organism evidence="10 11">
    <name type="scientific">Methylobacterium trifolii</name>
    <dbReference type="NCBI Taxonomy" id="1003092"/>
    <lineage>
        <taxon>Bacteria</taxon>
        <taxon>Pseudomonadati</taxon>
        <taxon>Pseudomonadota</taxon>
        <taxon>Alphaproteobacteria</taxon>
        <taxon>Hyphomicrobiales</taxon>
        <taxon>Methylobacteriaceae</taxon>
        <taxon>Methylobacterium</taxon>
    </lineage>
</organism>
<feature type="transmembrane region" description="Helical" evidence="8">
    <location>
        <begin position="88"/>
        <end position="110"/>
    </location>
</feature>
<feature type="transmembrane region" description="Helical" evidence="8">
    <location>
        <begin position="249"/>
        <end position="282"/>
    </location>
</feature>
<keyword evidence="5 8" id="KW-1133">Transmembrane helix</keyword>
<evidence type="ECO:0000256" key="7">
    <source>
        <dbReference type="SAM" id="MobiDB-lite"/>
    </source>
</evidence>
<feature type="transmembrane region" description="Helical" evidence="8">
    <location>
        <begin position="355"/>
        <end position="378"/>
    </location>
</feature>
<reference evidence="10" key="2">
    <citation type="submission" date="2021-08" db="EMBL/GenBank/DDBJ databases">
        <authorList>
            <person name="Tani A."/>
            <person name="Ola A."/>
            <person name="Ogura Y."/>
            <person name="Katsura K."/>
            <person name="Hayashi T."/>
        </authorList>
    </citation>
    <scope>NUCLEOTIDE SEQUENCE</scope>
    <source>
        <strain evidence="10">DSM 23632</strain>
    </source>
</reference>
<proteinExistence type="inferred from homology"/>
<dbReference type="EMBL" id="BPRB01000057">
    <property type="protein sequence ID" value="GJE58956.1"/>
    <property type="molecule type" value="Genomic_DNA"/>
</dbReference>
<dbReference type="InterPro" id="IPR006153">
    <property type="entry name" value="Cation/H_exchanger_TM"/>
</dbReference>
<dbReference type="Proteomes" id="UP001055057">
    <property type="component" value="Unassembled WGS sequence"/>
</dbReference>
<evidence type="ECO:0000256" key="6">
    <source>
        <dbReference type="ARBA" id="ARBA00023136"/>
    </source>
</evidence>
<evidence type="ECO:0000256" key="2">
    <source>
        <dbReference type="ARBA" id="ARBA00005551"/>
    </source>
</evidence>
<feature type="transmembrane region" description="Helical" evidence="8">
    <location>
        <begin position="116"/>
        <end position="136"/>
    </location>
</feature>
<feature type="transmembrane region" description="Helical" evidence="8">
    <location>
        <begin position="6"/>
        <end position="26"/>
    </location>
</feature>
<evidence type="ECO:0000256" key="8">
    <source>
        <dbReference type="SAM" id="Phobius"/>
    </source>
</evidence>
<dbReference type="Gene3D" id="1.20.1530.20">
    <property type="match status" value="1"/>
</dbReference>
<comment type="similarity">
    <text evidence="2">Belongs to the monovalent cation:proton antiporter 2 (CPA2) transporter (TC 2.A.37) family.</text>
</comment>
<dbReference type="Gene3D" id="3.40.50.720">
    <property type="entry name" value="NAD(P)-binding Rossmann-like Domain"/>
    <property type="match status" value="1"/>
</dbReference>
<dbReference type="Pfam" id="PF02254">
    <property type="entry name" value="TrkA_N"/>
    <property type="match status" value="1"/>
</dbReference>
<keyword evidence="3" id="KW-0813">Transport</keyword>
<dbReference type="InterPro" id="IPR038770">
    <property type="entry name" value="Na+/solute_symporter_sf"/>
</dbReference>
<dbReference type="SUPFAM" id="SSF51735">
    <property type="entry name" value="NAD(P)-binding Rossmann-fold domains"/>
    <property type="match status" value="1"/>
</dbReference>
<name>A0ABQ4TWK6_9HYPH</name>
<sequence>MPHATALIAIIALGLVIAFVFGMLAQRLRLPPLVGYLVAGIAIGPFTPGFVGDQELAGQLAEIGVILLMFGVGLHFSIKDLMAVRAIALPGAVVQIAVATAMGGGLAMLWGWGVGAGLVFGLALSVASTVVLLRALEERNLLDSDKGRIAVGWLIVEDLAMVLALVLLPALAPSLGGAEAGAGGHDTARSLAQTLAAALGHGLSDSIWLTLGLTLAKVALFVALMLVVGRRFVPWLLDQAARTGSRELFTLAVLALALGIAFGSAELFGVSFALGAFFAGMVLAESDLSHQAAADSLPLQDAFAVLFFVSVGMLFDPGILIREPLSVLAVLGVIMLGKSVAAVAIVLAFKHPVGTALTIAASLAQIGEFSFILVGLGLSLKLLPPEGRDLILGGALLSITLNPLFFVLVARAERFFADRPDLARRFERREAGQVAVSEPAPPHRGHAVIVGYGRVGSSIGKALAAWDFPYVVVDRDRRRVLELRQAGLEAVFGDASAPGILAAADIAQARLLVLANPDSHQAQRLVAIAREANPAIDTLIRTHSDSERRRMEEEKVGLVLMGERELAFGMTFYALRSLGLKEGEARFFVDSSRSESRAEAPTEAEIEQGAPELRPHKEDAAEG</sequence>
<feature type="transmembrane region" description="Helical" evidence="8">
    <location>
        <begin position="207"/>
        <end position="228"/>
    </location>
</feature>
<feature type="transmembrane region" description="Helical" evidence="8">
    <location>
        <begin position="148"/>
        <end position="172"/>
    </location>
</feature>
<feature type="compositionally biased region" description="Basic and acidic residues" evidence="7">
    <location>
        <begin position="613"/>
        <end position="623"/>
    </location>
</feature>
<feature type="transmembrane region" description="Helical" evidence="8">
    <location>
        <begin position="390"/>
        <end position="410"/>
    </location>
</feature>
<gene>
    <name evidence="10" type="primary">ybaL</name>
    <name evidence="10" type="ORF">MPOCJGCO_1042</name>
</gene>